<dbReference type="EMBL" id="ML211149">
    <property type="protein sequence ID" value="TFK87525.1"/>
    <property type="molecule type" value="Genomic_DNA"/>
</dbReference>
<protein>
    <recommendedName>
        <fullName evidence="2">Cryptic loci regulator 2 N-terminal domain-containing protein</fullName>
    </recommendedName>
</protein>
<accession>A0A5C3PCR3</accession>
<reference evidence="3 4" key="1">
    <citation type="journal article" date="2019" name="Nat. Ecol. Evol.">
        <title>Megaphylogeny resolves global patterns of mushroom evolution.</title>
        <authorList>
            <person name="Varga T."/>
            <person name="Krizsan K."/>
            <person name="Foldi C."/>
            <person name="Dima B."/>
            <person name="Sanchez-Garcia M."/>
            <person name="Sanchez-Ramirez S."/>
            <person name="Szollosi G.J."/>
            <person name="Szarkandi J.G."/>
            <person name="Papp V."/>
            <person name="Albert L."/>
            <person name="Andreopoulos W."/>
            <person name="Angelini C."/>
            <person name="Antonin V."/>
            <person name="Barry K.W."/>
            <person name="Bougher N.L."/>
            <person name="Buchanan P."/>
            <person name="Buyck B."/>
            <person name="Bense V."/>
            <person name="Catcheside P."/>
            <person name="Chovatia M."/>
            <person name="Cooper J."/>
            <person name="Damon W."/>
            <person name="Desjardin D."/>
            <person name="Finy P."/>
            <person name="Geml J."/>
            <person name="Haridas S."/>
            <person name="Hughes K."/>
            <person name="Justo A."/>
            <person name="Karasinski D."/>
            <person name="Kautmanova I."/>
            <person name="Kiss B."/>
            <person name="Kocsube S."/>
            <person name="Kotiranta H."/>
            <person name="LaButti K.M."/>
            <person name="Lechner B.E."/>
            <person name="Liimatainen K."/>
            <person name="Lipzen A."/>
            <person name="Lukacs Z."/>
            <person name="Mihaltcheva S."/>
            <person name="Morgado L.N."/>
            <person name="Niskanen T."/>
            <person name="Noordeloos M.E."/>
            <person name="Ohm R.A."/>
            <person name="Ortiz-Santana B."/>
            <person name="Ovrebo C."/>
            <person name="Racz N."/>
            <person name="Riley R."/>
            <person name="Savchenko A."/>
            <person name="Shiryaev A."/>
            <person name="Soop K."/>
            <person name="Spirin V."/>
            <person name="Szebenyi C."/>
            <person name="Tomsovsky M."/>
            <person name="Tulloss R.E."/>
            <person name="Uehling J."/>
            <person name="Grigoriev I.V."/>
            <person name="Vagvolgyi C."/>
            <person name="Papp T."/>
            <person name="Martin F.M."/>
            <person name="Miettinen O."/>
            <person name="Hibbett D.S."/>
            <person name="Nagy L.G."/>
        </authorList>
    </citation>
    <scope>NUCLEOTIDE SEQUENCE [LARGE SCALE GENOMIC DNA]</scope>
    <source>
        <strain evidence="3 4">HHB13444</strain>
    </source>
</reference>
<dbReference type="GO" id="GO:0033553">
    <property type="term" value="C:rDNA heterochromatin"/>
    <property type="evidence" value="ECO:0007669"/>
    <property type="project" value="TreeGrafter"/>
</dbReference>
<dbReference type="PANTHER" id="PTHR38046:SF1">
    <property type="entry name" value="CRYPTIC LOCI REGULATOR 2"/>
    <property type="match status" value="1"/>
</dbReference>
<evidence type="ECO:0000256" key="1">
    <source>
        <dbReference type="SAM" id="MobiDB-lite"/>
    </source>
</evidence>
<dbReference type="STRING" id="1314778.A0A5C3PCR3"/>
<feature type="domain" description="Cryptic loci regulator 2 N-terminal" evidence="2">
    <location>
        <begin position="97"/>
        <end position="166"/>
    </location>
</feature>
<name>A0A5C3PCR3_9APHY</name>
<dbReference type="PANTHER" id="PTHR38046">
    <property type="entry name" value="CRYPTIC LOCI REGULATOR 2"/>
    <property type="match status" value="1"/>
</dbReference>
<dbReference type="GO" id="GO:0031934">
    <property type="term" value="C:mating-type region heterochromatin"/>
    <property type="evidence" value="ECO:0007669"/>
    <property type="project" value="TreeGrafter"/>
</dbReference>
<proteinExistence type="predicted"/>
<dbReference type="InterPro" id="IPR031915">
    <property type="entry name" value="Clr2_N"/>
</dbReference>
<dbReference type="InParanoid" id="A0A5C3PCR3"/>
<dbReference type="GO" id="GO:0070824">
    <property type="term" value="C:SHREC complex"/>
    <property type="evidence" value="ECO:0007669"/>
    <property type="project" value="InterPro"/>
</dbReference>
<organism evidence="3 4">
    <name type="scientific">Polyporus arcularius HHB13444</name>
    <dbReference type="NCBI Taxonomy" id="1314778"/>
    <lineage>
        <taxon>Eukaryota</taxon>
        <taxon>Fungi</taxon>
        <taxon>Dikarya</taxon>
        <taxon>Basidiomycota</taxon>
        <taxon>Agaricomycotina</taxon>
        <taxon>Agaricomycetes</taxon>
        <taxon>Polyporales</taxon>
        <taxon>Polyporaceae</taxon>
        <taxon>Polyporus</taxon>
    </lineage>
</organism>
<dbReference type="InterPro" id="IPR038986">
    <property type="entry name" value="Clr2"/>
</dbReference>
<dbReference type="AlphaFoldDB" id="A0A5C3PCR3"/>
<dbReference type="Pfam" id="PF16761">
    <property type="entry name" value="Clr2_transil"/>
    <property type="match status" value="1"/>
</dbReference>
<sequence length="229" mass="26270">METLIKTRRYSADLHPNKKTVYIIPNQDERCTDAEAFEPRRRQSYRDAEGLVNFYEDADPAKDKYWRERIGKYLWVHVVKEDMRRKGIPVSASPDTFILAAYPKHYKLWIHKKGDPANPRTDHYLFGSRFVDRFRSPAEFFLHMKWILEGMPMKGPGQPDCQCCYCDGSRPQGEISQAFGVYHPHRRDRGGGDDKGGGKGGGKGAKPRSPTSTTIPFKDYTKLNLPPSS</sequence>
<feature type="region of interest" description="Disordered" evidence="1">
    <location>
        <begin position="183"/>
        <end position="229"/>
    </location>
</feature>
<dbReference type="GO" id="GO:0030466">
    <property type="term" value="P:silent mating-type cassette heterochromatin formation"/>
    <property type="evidence" value="ECO:0007669"/>
    <property type="project" value="TreeGrafter"/>
</dbReference>
<gene>
    <name evidence="3" type="ORF">K466DRAFT_522290</name>
</gene>
<evidence type="ECO:0000313" key="3">
    <source>
        <dbReference type="EMBL" id="TFK87525.1"/>
    </source>
</evidence>
<keyword evidence="4" id="KW-1185">Reference proteome</keyword>
<dbReference type="Proteomes" id="UP000308197">
    <property type="component" value="Unassembled WGS sequence"/>
</dbReference>
<evidence type="ECO:0000313" key="4">
    <source>
        <dbReference type="Proteomes" id="UP000308197"/>
    </source>
</evidence>
<evidence type="ECO:0000259" key="2">
    <source>
        <dbReference type="Pfam" id="PF16761"/>
    </source>
</evidence>